<dbReference type="Gene3D" id="1.25.40.420">
    <property type="match status" value="1"/>
</dbReference>
<proteinExistence type="predicted"/>
<accession>A0A0N5CBU0</accession>
<keyword evidence="3" id="KW-1185">Reference proteome</keyword>
<dbReference type="Proteomes" id="UP000046392">
    <property type="component" value="Unplaced"/>
</dbReference>
<dbReference type="STRING" id="174720.A0A0N5CBU0"/>
<dbReference type="SUPFAM" id="SSF49599">
    <property type="entry name" value="TRAF domain-like"/>
    <property type="match status" value="1"/>
</dbReference>
<dbReference type="SMART" id="SM00061">
    <property type="entry name" value="MATH"/>
    <property type="match status" value="1"/>
</dbReference>
<dbReference type="Gene3D" id="3.30.710.10">
    <property type="entry name" value="Potassium Channel Kv1.1, Chain A"/>
    <property type="match status" value="1"/>
</dbReference>
<evidence type="ECO:0000313" key="3">
    <source>
        <dbReference type="Proteomes" id="UP000046392"/>
    </source>
</evidence>
<dbReference type="SUPFAM" id="SSF54695">
    <property type="entry name" value="POZ domain"/>
    <property type="match status" value="1"/>
</dbReference>
<dbReference type="SMART" id="SM00225">
    <property type="entry name" value="BTB"/>
    <property type="match status" value="1"/>
</dbReference>
<organism evidence="3 4">
    <name type="scientific">Strongyloides papillosus</name>
    <name type="common">Intestinal threadworm</name>
    <dbReference type="NCBI Taxonomy" id="174720"/>
    <lineage>
        <taxon>Eukaryota</taxon>
        <taxon>Metazoa</taxon>
        <taxon>Ecdysozoa</taxon>
        <taxon>Nematoda</taxon>
        <taxon>Chromadorea</taxon>
        <taxon>Rhabditida</taxon>
        <taxon>Tylenchina</taxon>
        <taxon>Panagrolaimomorpha</taxon>
        <taxon>Strongyloidoidea</taxon>
        <taxon>Strongyloididae</taxon>
        <taxon>Strongyloides</taxon>
    </lineage>
</organism>
<dbReference type="InterPro" id="IPR002083">
    <property type="entry name" value="MATH/TRAF_dom"/>
</dbReference>
<dbReference type="PROSITE" id="PS50144">
    <property type="entry name" value="MATH"/>
    <property type="match status" value="1"/>
</dbReference>
<evidence type="ECO:0000313" key="4">
    <source>
        <dbReference type="WBParaSite" id="SPAL_0001535400.1"/>
    </source>
</evidence>
<dbReference type="AlphaFoldDB" id="A0A0N5CBU0"/>
<dbReference type="Pfam" id="PF00651">
    <property type="entry name" value="BTB"/>
    <property type="match status" value="1"/>
</dbReference>
<dbReference type="InterPro" id="IPR000210">
    <property type="entry name" value="BTB/POZ_dom"/>
</dbReference>
<dbReference type="Pfam" id="PF22486">
    <property type="entry name" value="MATH_2"/>
    <property type="match status" value="1"/>
</dbReference>
<feature type="domain" description="MATH" evidence="2">
    <location>
        <begin position="26"/>
        <end position="154"/>
    </location>
</feature>
<dbReference type="InterPro" id="IPR011333">
    <property type="entry name" value="SKP1/BTB/POZ_sf"/>
</dbReference>
<sequence length="361" mass="41818">MDRKRKSSSTDTSNDDLCNIQGKVKKFNFECTVENFSRRPEKTGESIELLSGVIVNEDISEWGLNIYPKGDEKDSNEYVSVYLMLLEPDKAKAKYRFSILNEEERARNIYESKEVKEFGKNNGWGYSKFVKRSFLLNKSNGLLINEKLTILCELEIFDPNDSEASINVAIPKSKLSLDYGNMFDSPSFTDCIIKVEDTEIKVHKAVLAARSPVFHEIFNSKSRNSQKNVIKIETFPVEVVKEMLRYIYKDEVENIQNLAKEMFEISNKYKLQRLKAISERSMCRSLSIGNVCERFAFSETHMIESLRECCQELILKNLGCLIETNEWKEYVLARPLLLESLLLKSLNVSLIKEDRKNEEKK</sequence>
<dbReference type="GO" id="GO:0030163">
    <property type="term" value="P:protein catabolic process"/>
    <property type="evidence" value="ECO:0007669"/>
    <property type="project" value="UniProtKB-ARBA"/>
</dbReference>
<protein>
    <submittedName>
        <fullName evidence="4">BTB domain-containing protein</fullName>
    </submittedName>
</protein>
<reference evidence="4" key="1">
    <citation type="submission" date="2017-02" db="UniProtKB">
        <authorList>
            <consortium name="WormBaseParasite"/>
        </authorList>
    </citation>
    <scope>IDENTIFICATION</scope>
</reference>
<evidence type="ECO:0000259" key="2">
    <source>
        <dbReference type="PROSITE" id="PS50144"/>
    </source>
</evidence>
<dbReference type="Gene3D" id="2.60.210.10">
    <property type="entry name" value="Apoptosis, Tumor Necrosis Factor Receptor Associated Protein 2, Chain A"/>
    <property type="match status" value="1"/>
</dbReference>
<evidence type="ECO:0000259" key="1">
    <source>
        <dbReference type="PROSITE" id="PS50097"/>
    </source>
</evidence>
<feature type="domain" description="BTB" evidence="1">
    <location>
        <begin position="189"/>
        <end position="256"/>
    </location>
</feature>
<dbReference type="PROSITE" id="PS50097">
    <property type="entry name" value="BTB"/>
    <property type="match status" value="1"/>
</dbReference>
<dbReference type="InterPro" id="IPR008974">
    <property type="entry name" value="TRAF-like"/>
</dbReference>
<dbReference type="PANTHER" id="PTHR24413">
    <property type="entry name" value="SPECKLE-TYPE POZ PROTEIN"/>
    <property type="match status" value="1"/>
</dbReference>
<dbReference type="WBParaSite" id="SPAL_0001535400.1">
    <property type="protein sequence ID" value="SPAL_0001535400.1"/>
    <property type="gene ID" value="SPAL_0001535400"/>
</dbReference>
<name>A0A0N5CBU0_STREA</name>